<dbReference type="InterPro" id="IPR015919">
    <property type="entry name" value="Cadherin-like_sf"/>
</dbReference>
<dbReference type="OrthoDB" id="6154916at2759"/>
<keyword evidence="4 8" id="KW-0106">Calcium</keyword>
<dbReference type="PANTHER" id="PTHR24025">
    <property type="entry name" value="DESMOGLEIN FAMILY MEMBER"/>
    <property type="match status" value="1"/>
</dbReference>
<dbReference type="GO" id="GO:0005911">
    <property type="term" value="C:cell-cell junction"/>
    <property type="evidence" value="ECO:0007669"/>
    <property type="project" value="TreeGrafter"/>
</dbReference>
<dbReference type="PROSITE" id="PS00232">
    <property type="entry name" value="CADHERIN_1"/>
    <property type="match status" value="2"/>
</dbReference>
<feature type="domain" description="Cadherin" evidence="9">
    <location>
        <begin position="150"/>
        <end position="244"/>
    </location>
</feature>
<evidence type="ECO:0000256" key="3">
    <source>
        <dbReference type="ARBA" id="ARBA00022737"/>
    </source>
</evidence>
<evidence type="ECO:0000256" key="4">
    <source>
        <dbReference type="ARBA" id="ARBA00022837"/>
    </source>
</evidence>
<evidence type="ECO:0000256" key="6">
    <source>
        <dbReference type="ARBA" id="ARBA00022989"/>
    </source>
</evidence>
<dbReference type="Proteomes" id="UP000683360">
    <property type="component" value="Unassembled WGS sequence"/>
</dbReference>
<dbReference type="GO" id="GO:0005886">
    <property type="term" value="C:plasma membrane"/>
    <property type="evidence" value="ECO:0007669"/>
    <property type="project" value="InterPro"/>
</dbReference>
<feature type="domain" description="Cadherin" evidence="9">
    <location>
        <begin position="245"/>
        <end position="355"/>
    </location>
</feature>
<dbReference type="Pfam" id="PF00028">
    <property type="entry name" value="Cadherin"/>
    <property type="match status" value="2"/>
</dbReference>
<evidence type="ECO:0000256" key="5">
    <source>
        <dbReference type="ARBA" id="ARBA00022889"/>
    </source>
</evidence>
<keyword evidence="11" id="KW-1185">Reference proteome</keyword>
<dbReference type="SUPFAM" id="SSF49313">
    <property type="entry name" value="Cadherin-like"/>
    <property type="match status" value="3"/>
</dbReference>
<evidence type="ECO:0000256" key="7">
    <source>
        <dbReference type="ARBA" id="ARBA00023136"/>
    </source>
</evidence>
<dbReference type="GO" id="GO:0005509">
    <property type="term" value="F:calcium ion binding"/>
    <property type="evidence" value="ECO:0007669"/>
    <property type="project" value="UniProtKB-UniRule"/>
</dbReference>
<dbReference type="Gene3D" id="2.60.40.60">
    <property type="entry name" value="Cadherins"/>
    <property type="match status" value="3"/>
</dbReference>
<name>A0A8S3TVH6_MYTED</name>
<dbReference type="EMBL" id="CAJPWZ010002409">
    <property type="protein sequence ID" value="CAG2237931.1"/>
    <property type="molecule type" value="Genomic_DNA"/>
</dbReference>
<evidence type="ECO:0000259" key="9">
    <source>
        <dbReference type="PROSITE" id="PS50268"/>
    </source>
</evidence>
<dbReference type="PANTHER" id="PTHR24025:SF23">
    <property type="entry name" value="NEURAL-CADHERIN"/>
    <property type="match status" value="1"/>
</dbReference>
<organism evidence="10 11">
    <name type="scientific">Mytilus edulis</name>
    <name type="common">Blue mussel</name>
    <dbReference type="NCBI Taxonomy" id="6550"/>
    <lineage>
        <taxon>Eukaryota</taxon>
        <taxon>Metazoa</taxon>
        <taxon>Spiralia</taxon>
        <taxon>Lophotrochozoa</taxon>
        <taxon>Mollusca</taxon>
        <taxon>Bivalvia</taxon>
        <taxon>Autobranchia</taxon>
        <taxon>Pteriomorphia</taxon>
        <taxon>Mytilida</taxon>
        <taxon>Mytiloidea</taxon>
        <taxon>Mytilidae</taxon>
        <taxon>Mytilinae</taxon>
        <taxon>Mytilus</taxon>
    </lineage>
</organism>
<evidence type="ECO:0000256" key="8">
    <source>
        <dbReference type="PROSITE-ProRule" id="PRU00043"/>
    </source>
</evidence>
<keyword evidence="5" id="KW-0130">Cell adhesion</keyword>
<keyword evidence="2" id="KW-0812">Transmembrane</keyword>
<dbReference type="SMART" id="SM00112">
    <property type="entry name" value="CA"/>
    <property type="match status" value="3"/>
</dbReference>
<keyword evidence="6" id="KW-1133">Transmembrane helix</keyword>
<keyword evidence="7" id="KW-0472">Membrane</keyword>
<dbReference type="InterPro" id="IPR020894">
    <property type="entry name" value="Cadherin_CS"/>
</dbReference>
<dbReference type="InterPro" id="IPR002126">
    <property type="entry name" value="Cadherin-like_dom"/>
</dbReference>
<dbReference type="InterPro" id="IPR050971">
    <property type="entry name" value="Cadherin-domain_protein"/>
</dbReference>
<dbReference type="PROSITE" id="PS50268">
    <property type="entry name" value="CADHERIN_2"/>
    <property type="match status" value="4"/>
</dbReference>
<feature type="domain" description="Cadherin" evidence="9">
    <location>
        <begin position="468"/>
        <end position="582"/>
    </location>
</feature>
<reference evidence="10" key="1">
    <citation type="submission" date="2021-03" db="EMBL/GenBank/DDBJ databases">
        <authorList>
            <person name="Bekaert M."/>
        </authorList>
    </citation>
    <scope>NUCLEOTIDE SEQUENCE</scope>
</reference>
<proteinExistence type="predicted"/>
<dbReference type="CDD" id="cd11304">
    <property type="entry name" value="Cadherin_repeat"/>
    <property type="match status" value="3"/>
</dbReference>
<dbReference type="FunFam" id="2.60.40.60:FF:000020">
    <property type="entry name" value="Dachsous cadherin-related 1b"/>
    <property type="match status" value="1"/>
</dbReference>
<accession>A0A8S3TVH6</accession>
<dbReference type="AlphaFoldDB" id="A0A8S3TVH6"/>
<comment type="subcellular location">
    <subcellularLocation>
        <location evidence="1">Membrane</location>
    </subcellularLocation>
</comment>
<sequence>MNENAVNVKQKAHFSITTVIPRLDMHSSTCTFLLCIFIMSYNASEEGLTHQPCMYACENHHSLCNDRCRGLPREMNAKLRFGTVCSIIVLYIGHATKVLATITARGSNGFITISANDDSTRAKVQIIQTNSGTSGGFFTTVQIRQKACMDRETIGTLQIYILDVNDKKPSFTSKLFQITVPEDGGGLNGTATLVYPFLCINLSIYVFDQALEMANSTELNLGPTNSTTSIEIIVIDINDNLPMFRSSMYNATVFENVMQVSIVVEGSRIEVTDEDQDDNGRLDLELQYINGTKVQGIKPVPDKIQGNGYIMLYLQDSFTFDYEELVASEEQAPMSKTHCLIYLKIIDRNDNLPQFSKWSYAVDILENVTNSQIILTETATDKDSGEFSKMTYSLQDGKDIFTIDNVTGEIRKRESVVLDYEKRDEYILILVAKDGGGSLQSAEVVVRLHDINDNPPVFSQSSYIGSIEGSDPNFEITVSASDRDKQNTTNSQIGFSLIDSPLNMHNNFTITTTWKNEESMGKISLRNSLDYEKLNKTTIELYIRAIDFGNPSLSATSTVIIHIQSRVTSTTHESTDIHHPMHSIAGIKHFVFRYDPDSHIMVAITRKKCYLYIMSVTDSDDVQSTDGLLRLKTKVITMVDSKSKSYTTVSHDELSAISRSSARLCNHFHGTTYKLN</sequence>
<comment type="caution">
    <text evidence="10">The sequence shown here is derived from an EMBL/GenBank/DDBJ whole genome shotgun (WGS) entry which is preliminary data.</text>
</comment>
<dbReference type="PRINTS" id="PR00205">
    <property type="entry name" value="CADHERIN"/>
</dbReference>
<protein>
    <submittedName>
        <fullName evidence="10">CDH23</fullName>
    </submittedName>
</protein>
<evidence type="ECO:0000256" key="2">
    <source>
        <dbReference type="ARBA" id="ARBA00022692"/>
    </source>
</evidence>
<evidence type="ECO:0000256" key="1">
    <source>
        <dbReference type="ARBA" id="ARBA00004370"/>
    </source>
</evidence>
<evidence type="ECO:0000313" key="11">
    <source>
        <dbReference type="Proteomes" id="UP000683360"/>
    </source>
</evidence>
<dbReference type="GO" id="GO:0007156">
    <property type="term" value="P:homophilic cell adhesion via plasma membrane adhesion molecules"/>
    <property type="evidence" value="ECO:0007669"/>
    <property type="project" value="InterPro"/>
</dbReference>
<gene>
    <name evidence="10" type="ORF">MEDL_50419</name>
</gene>
<evidence type="ECO:0000313" key="10">
    <source>
        <dbReference type="EMBL" id="CAG2237931.1"/>
    </source>
</evidence>
<feature type="domain" description="Cadherin" evidence="9">
    <location>
        <begin position="356"/>
        <end position="458"/>
    </location>
</feature>
<keyword evidence="3" id="KW-0677">Repeat</keyword>